<keyword evidence="3" id="KW-1003">Cell membrane</keyword>
<keyword evidence="9" id="KW-0862">Zinc</keyword>
<keyword evidence="18" id="KW-1133">Transmembrane helix</keyword>
<dbReference type="PROSITE" id="PS00206">
    <property type="entry name" value="TRANSFERRIN_LIKE_2"/>
    <property type="match status" value="1"/>
</dbReference>
<feature type="chain" id="PRO_5042580857" description="Melanotransferrin" evidence="19">
    <location>
        <begin position="31"/>
        <end position="398"/>
    </location>
</feature>
<evidence type="ECO:0000256" key="1">
    <source>
        <dbReference type="ARBA" id="ARBA00004609"/>
    </source>
</evidence>
<dbReference type="GO" id="GO:0006826">
    <property type="term" value="P:iron ion transport"/>
    <property type="evidence" value="ECO:0007669"/>
    <property type="project" value="UniProtKB-KW"/>
</dbReference>
<evidence type="ECO:0000313" key="21">
    <source>
        <dbReference type="Proteomes" id="UP001318040"/>
    </source>
</evidence>
<evidence type="ECO:0000256" key="6">
    <source>
        <dbReference type="ARBA" id="ARBA00022723"/>
    </source>
</evidence>
<evidence type="ECO:0000256" key="14">
    <source>
        <dbReference type="ARBA" id="ARBA00023180"/>
    </source>
</evidence>
<keyword evidence="13" id="KW-1015">Disulfide bond</keyword>
<dbReference type="PANTHER" id="PTHR11485:SF29">
    <property type="entry name" value="TRANSFERRIN 2"/>
    <property type="match status" value="1"/>
</dbReference>
<keyword evidence="15" id="KW-0449">Lipoprotein</keyword>
<keyword evidence="4" id="KW-0410">Iron transport</keyword>
<keyword evidence="14" id="KW-0325">Glycoprotein</keyword>
<gene>
    <name evidence="22" type="primary">LOC116954472</name>
</gene>
<evidence type="ECO:0000313" key="22">
    <source>
        <dbReference type="RefSeq" id="XP_032830903.1"/>
    </source>
</evidence>
<keyword evidence="21" id="KW-1185">Reference proteome</keyword>
<proteinExistence type="predicted"/>
<feature type="transmembrane region" description="Helical" evidence="18">
    <location>
        <begin position="378"/>
        <end position="397"/>
    </location>
</feature>
<evidence type="ECO:0000256" key="4">
    <source>
        <dbReference type="ARBA" id="ARBA00022496"/>
    </source>
</evidence>
<dbReference type="KEGG" id="pmrn:116954472"/>
<keyword evidence="6" id="KW-0479">Metal-binding</keyword>
<evidence type="ECO:0000256" key="19">
    <source>
        <dbReference type="SAM" id="SignalP"/>
    </source>
</evidence>
<dbReference type="PROSITE" id="PS00205">
    <property type="entry name" value="TRANSFERRIN_LIKE_1"/>
    <property type="match status" value="1"/>
</dbReference>
<keyword evidence="2" id="KW-0813">Transport</keyword>
<evidence type="ECO:0000256" key="12">
    <source>
        <dbReference type="ARBA" id="ARBA00023136"/>
    </source>
</evidence>
<reference evidence="22" key="1">
    <citation type="submission" date="2025-08" db="UniProtKB">
        <authorList>
            <consortium name="RefSeq"/>
        </authorList>
    </citation>
    <scope>IDENTIFICATION</scope>
    <source>
        <tissue evidence="22">Sperm</tissue>
    </source>
</reference>
<dbReference type="SUPFAM" id="SSF53850">
    <property type="entry name" value="Periplasmic binding protein-like II"/>
    <property type="match status" value="1"/>
</dbReference>
<comment type="function">
    <text evidence="16">Involved in iron cellular uptake. Seems to be internalized and then recycled back to the cell membrane. Binds a single atom of iron per subunit. Could also bind zinc.</text>
</comment>
<keyword evidence="5" id="KW-0336">GPI-anchor</keyword>
<dbReference type="FunFam" id="3.40.190.10:FF:000108">
    <property type="entry name" value="melanotransferrin"/>
    <property type="match status" value="1"/>
</dbReference>
<dbReference type="PRINTS" id="PR00422">
    <property type="entry name" value="TRANSFERRIN"/>
</dbReference>
<dbReference type="Gene3D" id="3.40.190.10">
    <property type="entry name" value="Periplasmic binding protein-like II"/>
    <property type="match status" value="2"/>
</dbReference>
<dbReference type="GO" id="GO:0005769">
    <property type="term" value="C:early endosome"/>
    <property type="evidence" value="ECO:0007669"/>
    <property type="project" value="TreeGrafter"/>
</dbReference>
<name>A0AAJ7XF29_PETMA</name>
<dbReference type="PANTHER" id="PTHR11485">
    <property type="entry name" value="TRANSFERRIN"/>
    <property type="match status" value="1"/>
</dbReference>
<dbReference type="InterPro" id="IPR001156">
    <property type="entry name" value="Transferrin-like_dom"/>
</dbReference>
<evidence type="ECO:0000256" key="13">
    <source>
        <dbReference type="ARBA" id="ARBA00023157"/>
    </source>
</evidence>
<evidence type="ECO:0000256" key="5">
    <source>
        <dbReference type="ARBA" id="ARBA00022622"/>
    </source>
</evidence>
<dbReference type="AlphaFoldDB" id="A0AAJ7XF29"/>
<keyword evidence="10" id="KW-0408">Iron</keyword>
<dbReference type="GO" id="GO:0055037">
    <property type="term" value="C:recycling endosome"/>
    <property type="evidence" value="ECO:0007669"/>
    <property type="project" value="TreeGrafter"/>
</dbReference>
<evidence type="ECO:0000256" key="9">
    <source>
        <dbReference type="ARBA" id="ARBA00022833"/>
    </source>
</evidence>
<keyword evidence="18" id="KW-0812">Transmembrane</keyword>
<feature type="signal peptide" evidence="19">
    <location>
        <begin position="1"/>
        <end position="30"/>
    </location>
</feature>
<evidence type="ECO:0000256" key="3">
    <source>
        <dbReference type="ARBA" id="ARBA00022475"/>
    </source>
</evidence>
<evidence type="ECO:0000256" key="2">
    <source>
        <dbReference type="ARBA" id="ARBA00022448"/>
    </source>
</evidence>
<evidence type="ECO:0000256" key="7">
    <source>
        <dbReference type="ARBA" id="ARBA00022729"/>
    </source>
</evidence>
<dbReference type="Pfam" id="PF00405">
    <property type="entry name" value="Transferrin"/>
    <property type="match status" value="1"/>
</dbReference>
<accession>A0AAJ7XF29</accession>
<keyword evidence="8" id="KW-0677">Repeat</keyword>
<protein>
    <recommendedName>
        <fullName evidence="17">Melanotransferrin</fullName>
    </recommendedName>
</protein>
<keyword evidence="7 19" id="KW-0732">Signal</keyword>
<dbReference type="RefSeq" id="XP_032830903.1">
    <property type="nucleotide sequence ID" value="XM_032975012.1"/>
</dbReference>
<dbReference type="GO" id="GO:0098552">
    <property type="term" value="C:side of membrane"/>
    <property type="evidence" value="ECO:0007669"/>
    <property type="project" value="UniProtKB-KW"/>
</dbReference>
<dbReference type="GeneID" id="116954472"/>
<evidence type="ECO:0000256" key="15">
    <source>
        <dbReference type="ARBA" id="ARBA00023288"/>
    </source>
</evidence>
<organism evidence="21 22">
    <name type="scientific">Petromyzon marinus</name>
    <name type="common">Sea lamprey</name>
    <dbReference type="NCBI Taxonomy" id="7757"/>
    <lineage>
        <taxon>Eukaryota</taxon>
        <taxon>Metazoa</taxon>
        <taxon>Chordata</taxon>
        <taxon>Craniata</taxon>
        <taxon>Vertebrata</taxon>
        <taxon>Cyclostomata</taxon>
        <taxon>Hyperoartia</taxon>
        <taxon>Petromyzontiformes</taxon>
        <taxon>Petromyzontidae</taxon>
        <taxon>Petromyzon</taxon>
    </lineage>
</organism>
<evidence type="ECO:0000259" key="20">
    <source>
        <dbReference type="PROSITE" id="PS51408"/>
    </source>
</evidence>
<dbReference type="SMART" id="SM00094">
    <property type="entry name" value="TR_FER"/>
    <property type="match status" value="1"/>
</dbReference>
<keyword evidence="11" id="KW-0406">Ion transport</keyword>
<evidence type="ECO:0000256" key="16">
    <source>
        <dbReference type="ARBA" id="ARBA00054140"/>
    </source>
</evidence>
<feature type="domain" description="Transferrin-like" evidence="20">
    <location>
        <begin position="35"/>
        <end position="372"/>
    </location>
</feature>
<dbReference type="Proteomes" id="UP001318040">
    <property type="component" value="Chromosome 55"/>
</dbReference>
<evidence type="ECO:0000256" key="11">
    <source>
        <dbReference type="ARBA" id="ARBA00023065"/>
    </source>
</evidence>
<evidence type="ECO:0000256" key="18">
    <source>
        <dbReference type="SAM" id="Phobius"/>
    </source>
</evidence>
<dbReference type="GO" id="GO:0046872">
    <property type="term" value="F:metal ion binding"/>
    <property type="evidence" value="ECO:0007669"/>
    <property type="project" value="UniProtKB-KW"/>
</dbReference>
<evidence type="ECO:0000256" key="8">
    <source>
        <dbReference type="ARBA" id="ARBA00022737"/>
    </source>
</evidence>
<evidence type="ECO:0000256" key="17">
    <source>
        <dbReference type="ARBA" id="ARBA00072985"/>
    </source>
</evidence>
<sequence length="398" mass="41947">MALATMSLASAVPLLLCALALLGVLQGTAGVHTSLRWCTISTGEESKCTIMKTALSTAGISPPLLCVRAADRKECMQKIEDGFADAVTLDSGEVFSAGKYHGLQVAAAEAYTADIVYPTYHAVAVVHKAAPASLTFGTLRGTRSCHTGLGRTAGWVIPVGRLRQSGEVKGEGCDIPKEVASFFNASCVPGAGNLPPSLCQLCIGNEAGDEKCAASNHERFFGYTGAFRCLASGSGDVAFVKHTTVTDNTDGHNPDEWAHGLLSTDFELLCPSGNRQPVTGFESCNLAKVPPHAVVTRSSSDPRWIFDVLDAAQKQFGSDNGTRFKMFDSSGFQGTDLLFKDSTVSLFYPEGRLSYKEWLGGGFLESMQGMDCNGARPAAVSSVALVAVATALWAILLA</sequence>
<dbReference type="GO" id="GO:0005615">
    <property type="term" value="C:extracellular space"/>
    <property type="evidence" value="ECO:0007669"/>
    <property type="project" value="TreeGrafter"/>
</dbReference>
<comment type="subcellular location">
    <subcellularLocation>
        <location evidence="1">Cell membrane</location>
        <topology evidence="1">Lipid-anchor</topology>
        <topology evidence="1">GPI-anchor</topology>
    </subcellularLocation>
</comment>
<evidence type="ECO:0000256" key="10">
    <source>
        <dbReference type="ARBA" id="ARBA00023004"/>
    </source>
</evidence>
<dbReference type="InterPro" id="IPR018195">
    <property type="entry name" value="Transferrin_Fe_BS"/>
</dbReference>
<dbReference type="PROSITE" id="PS51408">
    <property type="entry name" value="TRANSFERRIN_LIKE_4"/>
    <property type="match status" value="1"/>
</dbReference>
<keyword evidence="12 18" id="KW-0472">Membrane</keyword>
<dbReference type="GO" id="GO:0005886">
    <property type="term" value="C:plasma membrane"/>
    <property type="evidence" value="ECO:0007669"/>
    <property type="project" value="UniProtKB-SubCell"/>
</dbReference>